<dbReference type="PANTHER" id="PTHR35936">
    <property type="entry name" value="MEMBRANE-BOUND LYTIC MUREIN TRANSGLYCOSYLASE F"/>
    <property type="match status" value="1"/>
</dbReference>
<dbReference type="Gene3D" id="3.40.190.10">
    <property type="entry name" value="Periplasmic binding protein-like II"/>
    <property type="match status" value="2"/>
</dbReference>
<dbReference type="CDD" id="cd13530">
    <property type="entry name" value="PBP2_peptides_like"/>
    <property type="match status" value="1"/>
</dbReference>
<reference evidence="4 5" key="1">
    <citation type="submission" date="2023-08" db="EMBL/GenBank/DDBJ databases">
        <authorList>
            <person name="Roldan D.M."/>
            <person name="Menes R.J."/>
        </authorList>
    </citation>
    <scope>NUCLEOTIDE SEQUENCE [LARGE SCALE GENOMIC DNA]</scope>
    <source>
        <strain evidence="4 5">CCM 2812</strain>
    </source>
</reference>
<dbReference type="SUPFAM" id="SSF53850">
    <property type="entry name" value="Periplasmic binding protein-like II"/>
    <property type="match status" value="1"/>
</dbReference>
<feature type="signal peptide" evidence="2">
    <location>
        <begin position="1"/>
        <end position="34"/>
    </location>
</feature>
<dbReference type="EMBL" id="JAUZEE010000001">
    <property type="protein sequence ID" value="MDP4299013.1"/>
    <property type="molecule type" value="Genomic_DNA"/>
</dbReference>
<proteinExistence type="predicted"/>
<evidence type="ECO:0000313" key="4">
    <source>
        <dbReference type="EMBL" id="MDP4299013.1"/>
    </source>
</evidence>
<evidence type="ECO:0000259" key="3">
    <source>
        <dbReference type="SMART" id="SM00062"/>
    </source>
</evidence>
<feature type="chain" id="PRO_5046509687" evidence="2">
    <location>
        <begin position="35"/>
        <end position="274"/>
    </location>
</feature>
<dbReference type="Pfam" id="PF00497">
    <property type="entry name" value="SBP_bac_3"/>
    <property type="match status" value="1"/>
</dbReference>
<feature type="domain" description="Solute-binding protein family 3/N-terminal" evidence="3">
    <location>
        <begin position="46"/>
        <end position="269"/>
    </location>
</feature>
<protein>
    <submittedName>
        <fullName evidence="4">ABC transporter substrate-binding protein</fullName>
    </submittedName>
</protein>
<evidence type="ECO:0000313" key="5">
    <source>
        <dbReference type="Proteomes" id="UP001235760"/>
    </source>
</evidence>
<dbReference type="InterPro" id="IPR001638">
    <property type="entry name" value="Solute-binding_3/MltF_N"/>
</dbReference>
<accession>A0ABT9FYH2</accession>
<evidence type="ECO:0000256" key="1">
    <source>
        <dbReference type="ARBA" id="ARBA00022729"/>
    </source>
</evidence>
<keyword evidence="1 2" id="KW-0732">Signal</keyword>
<dbReference type="PANTHER" id="PTHR35936:SF17">
    <property type="entry name" value="ARGININE-BINDING EXTRACELLULAR PROTEIN ARTP"/>
    <property type="match status" value="1"/>
</dbReference>
<comment type="caution">
    <text evidence="4">The sequence shown here is derived from an EMBL/GenBank/DDBJ whole genome shotgun (WGS) entry which is preliminary data.</text>
</comment>
<keyword evidence="5" id="KW-1185">Reference proteome</keyword>
<organism evidence="4 5">
    <name type="scientific">Leptothrix discophora</name>
    <dbReference type="NCBI Taxonomy" id="89"/>
    <lineage>
        <taxon>Bacteria</taxon>
        <taxon>Pseudomonadati</taxon>
        <taxon>Pseudomonadota</taxon>
        <taxon>Betaproteobacteria</taxon>
        <taxon>Burkholderiales</taxon>
        <taxon>Sphaerotilaceae</taxon>
        <taxon>Leptothrix</taxon>
    </lineage>
</organism>
<sequence length="274" mass="30535">MPSPSTAPAPIRLQAAWRLAGSLLASLSTLPAVAGEVADRVKQRGELLVCIWPDYQGISYRHPKTDHLIGLDIDLSIELAHDLGVALRHVDSSFQSLIPDLLGDRCDVAMFAIGVLPQRSAYLSFSQPYLSSDIYAVTTRGNRIVRRWEDIDQPGVRVAVMAGTFMQPVMARSLQRATLVVIEPPATRERELESGRVDVFMTDYPYSRTVQRQEWTHVIAPPQPFNVVPYAYAVKPGDDAWLQRINAFVDRIRKDGRLAVTARRHGLSEIVAKP</sequence>
<name>A0ABT9FYH2_LEPDI</name>
<dbReference type="Proteomes" id="UP001235760">
    <property type="component" value="Unassembled WGS sequence"/>
</dbReference>
<evidence type="ECO:0000256" key="2">
    <source>
        <dbReference type="SAM" id="SignalP"/>
    </source>
</evidence>
<gene>
    <name evidence="4" type="ORF">Q8X39_00060</name>
</gene>
<dbReference type="SMART" id="SM00062">
    <property type="entry name" value="PBPb"/>
    <property type="match status" value="1"/>
</dbReference>